<name>A0A1X7UGK8_AMPQE</name>
<dbReference type="InterPro" id="IPR036770">
    <property type="entry name" value="Ankyrin_rpt-contain_sf"/>
</dbReference>
<evidence type="ECO:0000313" key="4">
    <source>
        <dbReference type="EnsemblMetazoa" id="Aqu2.1.26611_001"/>
    </source>
</evidence>
<organism evidence="4">
    <name type="scientific">Amphimedon queenslandica</name>
    <name type="common">Sponge</name>
    <dbReference type="NCBI Taxonomy" id="400682"/>
    <lineage>
        <taxon>Eukaryota</taxon>
        <taxon>Metazoa</taxon>
        <taxon>Porifera</taxon>
        <taxon>Demospongiae</taxon>
        <taxon>Heteroscleromorpha</taxon>
        <taxon>Haplosclerida</taxon>
        <taxon>Niphatidae</taxon>
        <taxon>Amphimedon</taxon>
    </lineage>
</organism>
<dbReference type="Gene3D" id="1.25.40.20">
    <property type="entry name" value="Ankyrin repeat-containing domain"/>
    <property type="match status" value="1"/>
</dbReference>
<reference evidence="4" key="1">
    <citation type="submission" date="2017-05" db="UniProtKB">
        <authorList>
            <consortium name="EnsemblMetazoa"/>
        </authorList>
    </citation>
    <scope>IDENTIFICATION</scope>
</reference>
<dbReference type="PROSITE" id="PS50297">
    <property type="entry name" value="ANK_REP_REGION"/>
    <property type="match status" value="1"/>
</dbReference>
<evidence type="ECO:0000256" key="1">
    <source>
        <dbReference type="ARBA" id="ARBA00022737"/>
    </source>
</evidence>
<dbReference type="PROSITE" id="PS50088">
    <property type="entry name" value="ANK_REPEAT"/>
    <property type="match status" value="2"/>
</dbReference>
<dbReference type="InterPro" id="IPR002110">
    <property type="entry name" value="Ankyrin_rpt"/>
</dbReference>
<dbReference type="SUPFAM" id="SSF48403">
    <property type="entry name" value="Ankyrin repeat"/>
    <property type="match status" value="1"/>
</dbReference>
<feature type="repeat" description="ANK" evidence="3">
    <location>
        <begin position="176"/>
        <end position="198"/>
    </location>
</feature>
<sequence>MASGMMEVVLEDKSSDNGYTVIFGRETRPISPEPASSPCPNLHTVTPLGSKIERDNNPQHEEPVVIRAVHHCSALHAAIVTGDAEEVRNLLEKGRVSSEVLNSYDCSGSQPICEAAYHNRLEIMKLILNCNDSDVNVINRLGLTPAHIAAGIFFDSPDMINLLIAHNADISKRSKDGRLPLHIAAETGHYRIVRALLQSKKLTDKVKTESFVEGNVYLPPAIILAAASHHYQVVNVLKKDITYPMLIESDIDLIFWSLGVLSAYKKGVSPTSATFESLEKALQGREDSVIVPLSLKKFSGSKEVRSTEDVREFASMYNDTKDHSIMILQCISILERTLGQSSKLLVSYIEKALSILCTLRANWELVEALLIKSMHMMPLTEKQMMELGVYMMPSHLHVTISLSLTNGIRETHRALVVGGYVLNYVPFIRAFMVILDTILELKNHQLCQSPDHWGENFIIMFCHLLAMLSAALYFSNHTPSPFGSRKALNEVATDILEKYDQHITENCTSFLHFALRKASPIVETIKLSGLGGRNSINSYIQLIETLLLLGCSNVTLLNTPYKQFFCKGELPLHMAVRLAEMDPCYLPIVNTLFIHGAHYDGVSLNGIEPSQIASRPQLQALFDLKPLPLACIISKAIVKERIGYETNPSLPTHVKRYINYHDNTTY</sequence>
<dbReference type="eggNOG" id="KOG2319">
    <property type="taxonomic scope" value="Eukaryota"/>
</dbReference>
<evidence type="ECO:0000256" key="3">
    <source>
        <dbReference type="PROSITE-ProRule" id="PRU00023"/>
    </source>
</evidence>
<evidence type="ECO:0000256" key="2">
    <source>
        <dbReference type="ARBA" id="ARBA00023043"/>
    </source>
</evidence>
<dbReference type="SMART" id="SM00248">
    <property type="entry name" value="ANK"/>
    <property type="match status" value="5"/>
</dbReference>
<evidence type="ECO:0008006" key="5">
    <source>
        <dbReference type="Google" id="ProtNLM"/>
    </source>
</evidence>
<dbReference type="AlphaFoldDB" id="A0A1X7UGK8"/>
<proteinExistence type="predicted"/>
<dbReference type="InParanoid" id="A0A1X7UGK8"/>
<dbReference type="OrthoDB" id="4429489at2759"/>
<dbReference type="PANTHER" id="PTHR24198:SF165">
    <property type="entry name" value="ANKYRIN REPEAT-CONTAINING PROTEIN-RELATED"/>
    <property type="match status" value="1"/>
</dbReference>
<accession>A0A1X7UGK8</accession>
<dbReference type="PANTHER" id="PTHR24198">
    <property type="entry name" value="ANKYRIN REPEAT AND PROTEIN KINASE DOMAIN-CONTAINING PROTEIN"/>
    <property type="match status" value="1"/>
</dbReference>
<keyword evidence="2 3" id="KW-0040">ANK repeat</keyword>
<keyword evidence="1" id="KW-0677">Repeat</keyword>
<dbReference type="EnsemblMetazoa" id="Aqu2.1.26611_001">
    <property type="protein sequence ID" value="Aqu2.1.26611_001"/>
    <property type="gene ID" value="Aqu2.1.26611"/>
</dbReference>
<dbReference type="Pfam" id="PF12796">
    <property type="entry name" value="Ank_2"/>
    <property type="match status" value="1"/>
</dbReference>
<feature type="repeat" description="ANK" evidence="3">
    <location>
        <begin position="567"/>
        <end position="604"/>
    </location>
</feature>
<protein>
    <recommendedName>
        <fullName evidence="5">SOCS box domain-containing protein</fullName>
    </recommendedName>
</protein>